<keyword evidence="3" id="KW-1185">Reference proteome</keyword>
<dbReference type="Pfam" id="PF13679">
    <property type="entry name" value="Methyltransf_32"/>
    <property type="match status" value="1"/>
</dbReference>
<dbReference type="InterPro" id="IPR029063">
    <property type="entry name" value="SAM-dependent_MTases_sf"/>
</dbReference>
<keyword evidence="2" id="KW-0808">Transferase</keyword>
<protein>
    <submittedName>
        <fullName evidence="2">SAM-dependent methyltransferase</fullName>
    </submittedName>
</protein>
<reference evidence="2" key="1">
    <citation type="submission" date="2021-10" db="EMBL/GenBank/DDBJ databases">
        <title>Anaerobic single-cell dispensing facilitates the cultivation of human gut bacteria.</title>
        <authorList>
            <person name="Afrizal A."/>
        </authorList>
    </citation>
    <scope>NUCLEOTIDE SEQUENCE</scope>
    <source>
        <strain evidence="2">CLA-AA-H274</strain>
    </source>
</reference>
<keyword evidence="2" id="KW-0489">Methyltransferase</keyword>
<proteinExistence type="predicted"/>
<dbReference type="GO" id="GO:0008168">
    <property type="term" value="F:methyltransferase activity"/>
    <property type="evidence" value="ECO:0007669"/>
    <property type="project" value="UniProtKB-KW"/>
</dbReference>
<evidence type="ECO:0000259" key="1">
    <source>
        <dbReference type="Pfam" id="PF13679"/>
    </source>
</evidence>
<dbReference type="GO" id="GO:0032259">
    <property type="term" value="P:methylation"/>
    <property type="evidence" value="ECO:0007669"/>
    <property type="project" value="UniProtKB-KW"/>
</dbReference>
<accession>A0AAE3AQL1</accession>
<dbReference type="Gene3D" id="3.40.50.150">
    <property type="entry name" value="Vaccinia Virus protein VP39"/>
    <property type="match status" value="1"/>
</dbReference>
<name>A0AAE3AQL1_9FIRM</name>
<organism evidence="2 3">
    <name type="scientific">Brotaphodocola catenula</name>
    <dbReference type="NCBI Taxonomy" id="2885361"/>
    <lineage>
        <taxon>Bacteria</taxon>
        <taxon>Bacillati</taxon>
        <taxon>Bacillota</taxon>
        <taxon>Clostridia</taxon>
        <taxon>Lachnospirales</taxon>
        <taxon>Lachnospiraceae</taxon>
        <taxon>Brotaphodocola</taxon>
    </lineage>
</organism>
<dbReference type="AlphaFoldDB" id="A0AAE3AQL1"/>
<dbReference type="CDD" id="cd02440">
    <property type="entry name" value="AdoMet_MTases"/>
    <property type="match status" value="1"/>
</dbReference>
<evidence type="ECO:0000313" key="2">
    <source>
        <dbReference type="EMBL" id="MCC2163880.1"/>
    </source>
</evidence>
<sequence>MEETTKKKSGIEPESVEKIRSLAEEFANEYLKHIVVSNPVNREGVQKVRIRPVLLKGELTMQAEELIGTQAFHKNLKPEELAEYLIGLFSGVLKQAQVSSALGEATVLVSKSGTVTVKIRRKNGAKQAYAQIQPNSSGNANLSKQRNPLNAVLDHNRKKRYLLPEGVPVPFLVDLGVMTEQGAIVKSRYDKFRQINRFLEFIEDILPELSKERENTIIDFGCGKSYLTFAMYYYLHEVQGYPIRVIGLDLKKTVIEHCNQLAQRYGYEKLKFLCGDIASYEGVNQVDMVVTLHACDTATDFALAKAVRWGAKVILSVPCCQHELNRQMKNDLLKPVLGYGLIKERMAALYTDALRAELLENQGYRTQILEFIDMEHTPKNILIRAVRSGRKKNNRAEIEAICKEFSLKPTLAQLLWE</sequence>
<dbReference type="EMBL" id="JAJEPU010000005">
    <property type="protein sequence ID" value="MCC2163880.1"/>
    <property type="molecule type" value="Genomic_DNA"/>
</dbReference>
<dbReference type="PANTHER" id="PTHR13369:SF3">
    <property type="entry name" value="METHYLTRANSFERASE DOMAIN-CONTAINING PROTEIN"/>
    <property type="match status" value="1"/>
</dbReference>
<gene>
    <name evidence="2" type="ORF">LKD32_03100</name>
</gene>
<evidence type="ECO:0000313" key="3">
    <source>
        <dbReference type="Proteomes" id="UP001198962"/>
    </source>
</evidence>
<comment type="caution">
    <text evidence="2">The sequence shown here is derived from an EMBL/GenBank/DDBJ whole genome shotgun (WGS) entry which is preliminary data.</text>
</comment>
<dbReference type="Proteomes" id="UP001198962">
    <property type="component" value="Unassembled WGS sequence"/>
</dbReference>
<feature type="domain" description="Methyltransferase" evidence="1">
    <location>
        <begin position="190"/>
        <end position="327"/>
    </location>
</feature>
<dbReference type="InterPro" id="IPR025714">
    <property type="entry name" value="Methyltranfer_dom"/>
</dbReference>
<dbReference type="PANTHER" id="PTHR13369">
    <property type="match status" value="1"/>
</dbReference>
<dbReference type="GO" id="GO:0005737">
    <property type="term" value="C:cytoplasm"/>
    <property type="evidence" value="ECO:0007669"/>
    <property type="project" value="TreeGrafter"/>
</dbReference>
<dbReference type="SUPFAM" id="SSF53335">
    <property type="entry name" value="S-adenosyl-L-methionine-dependent methyltransferases"/>
    <property type="match status" value="1"/>
</dbReference>